<dbReference type="InterPro" id="IPR039261">
    <property type="entry name" value="FNR_nucleotide-bd"/>
</dbReference>
<dbReference type="Gene3D" id="2.40.30.10">
    <property type="entry name" value="Translation factors"/>
    <property type="match status" value="1"/>
</dbReference>
<dbReference type="SUPFAM" id="SSF63380">
    <property type="entry name" value="Riboflavin synthase domain-like"/>
    <property type="match status" value="1"/>
</dbReference>
<dbReference type="CDD" id="cd06187">
    <property type="entry name" value="O2ase_reductase_like"/>
    <property type="match status" value="1"/>
</dbReference>
<dbReference type="InterPro" id="IPR000971">
    <property type="entry name" value="Globin"/>
</dbReference>
<dbReference type="EMBL" id="AP022605">
    <property type="protein sequence ID" value="BBZ06029.1"/>
    <property type="molecule type" value="Genomic_DNA"/>
</dbReference>
<comment type="catalytic activity">
    <reaction evidence="9">
        <text>2 nitric oxide + NADH + 2 O2 = 2 nitrate + NAD(+) + H(+)</text>
        <dbReference type="Rhea" id="RHEA:19469"/>
        <dbReference type="ChEBI" id="CHEBI:15378"/>
        <dbReference type="ChEBI" id="CHEBI:15379"/>
        <dbReference type="ChEBI" id="CHEBI:16480"/>
        <dbReference type="ChEBI" id="CHEBI:17632"/>
        <dbReference type="ChEBI" id="CHEBI:57540"/>
        <dbReference type="ChEBI" id="CHEBI:57945"/>
        <dbReference type="EC" id="1.14.12.17"/>
    </reaction>
</comment>
<keyword evidence="11" id="KW-0408">Iron</keyword>
<dbReference type="InterPro" id="IPR009050">
    <property type="entry name" value="Globin-like_sf"/>
</dbReference>
<dbReference type="PRINTS" id="PR00371">
    <property type="entry name" value="FPNCR"/>
</dbReference>
<comment type="catalytic activity">
    <reaction evidence="10">
        <text>2 nitric oxide + NADPH + 2 O2 = 2 nitrate + NADP(+) + H(+)</text>
        <dbReference type="Rhea" id="RHEA:19465"/>
        <dbReference type="ChEBI" id="CHEBI:15378"/>
        <dbReference type="ChEBI" id="CHEBI:15379"/>
        <dbReference type="ChEBI" id="CHEBI:16480"/>
        <dbReference type="ChEBI" id="CHEBI:17632"/>
        <dbReference type="ChEBI" id="CHEBI:57783"/>
        <dbReference type="ChEBI" id="CHEBI:58349"/>
        <dbReference type="EC" id="1.14.12.17"/>
    </reaction>
</comment>
<reference evidence="13 14" key="1">
    <citation type="journal article" date="2019" name="Emerg. Microbes Infect.">
        <title>Comprehensive subspecies identification of 175 nontuberculous mycobacteria species based on 7547 genomic profiles.</title>
        <authorList>
            <person name="Matsumoto Y."/>
            <person name="Kinjo T."/>
            <person name="Motooka D."/>
            <person name="Nabeya D."/>
            <person name="Jung N."/>
            <person name="Uechi K."/>
            <person name="Horii T."/>
            <person name="Iida T."/>
            <person name="Fujita J."/>
            <person name="Nakamura S."/>
        </authorList>
    </citation>
    <scope>NUCLEOTIDE SEQUENCE [LARGE SCALE GENOMIC DNA]</scope>
    <source>
        <strain evidence="13 14">JCM 12405</strain>
    </source>
</reference>
<dbReference type="PROSITE" id="PS51384">
    <property type="entry name" value="FAD_FR"/>
    <property type="match status" value="1"/>
</dbReference>
<name>A0A7I7VL55_9MYCO</name>
<dbReference type="PRINTS" id="PR00410">
    <property type="entry name" value="PHEHYDRXLASE"/>
</dbReference>
<dbReference type="AlphaFoldDB" id="A0A7I7VL55"/>
<sequence length="405" mass="45021">MRCGNGLAQRTDLHWHDVGLDDRDALTVLRDAVDPRRGSDPLIGDFYTRWFAADLSVRDLFPPDMARQRTAFAEAMTWLFGELIAQRAEEPVAFLAQLGRDHRKYGVTQQHYDTMGQALYAALRNRLADQWSDRLAQTARDAVALTTGVMRGAAEAEEGPPFCDGTVIEHVRATRDVSVVRLKLDQPLAYHPGQYVTVQVPQWPRRWRYLSPAIPADPDGYVEFHIRSVPGGMVSTAIVNETRVGDRWRISNPHGGLAVDRDGGDVLMVAGSTGLAPLRTLIMDMTRFGANPRVHLFFGGRFPCDLYDLLTLWQIASTNPWLSVTPVSEYSSDPPWAAEYPDPSPPRGLHVRQTGRLDEVVTRYGNWGDRQILICGGVAMTAATKAALTAKGAPQERIQHDPLTT</sequence>
<dbReference type="KEGG" id="mdr:MDOR_01980"/>
<keyword evidence="6" id="KW-0521">NADP</keyword>
<evidence type="ECO:0000256" key="8">
    <source>
        <dbReference type="ARBA" id="ARBA00023027"/>
    </source>
</evidence>
<evidence type="ECO:0000256" key="3">
    <source>
        <dbReference type="ARBA" id="ARBA00006401"/>
    </source>
</evidence>
<dbReference type="SUPFAM" id="SSF52343">
    <property type="entry name" value="Ferredoxin reductase-like, C-terminal NADP-linked domain"/>
    <property type="match status" value="1"/>
</dbReference>
<keyword evidence="11" id="KW-0479">Metal-binding</keyword>
<keyword evidence="11" id="KW-0813">Transport</keyword>
<comment type="cofactor">
    <cofactor evidence="1">
        <name>heme b</name>
        <dbReference type="ChEBI" id="CHEBI:60344"/>
    </cofactor>
</comment>
<dbReference type="InterPro" id="IPR008333">
    <property type="entry name" value="Cbr1-like_FAD-bd_dom"/>
</dbReference>
<keyword evidence="7" id="KW-0411">Iron-sulfur</keyword>
<comment type="similarity">
    <text evidence="11">Belongs to the globin family.</text>
</comment>
<dbReference type="InterPro" id="IPR001433">
    <property type="entry name" value="OxRdtase_FAD/NAD-bd"/>
</dbReference>
<keyword evidence="11" id="KW-0349">Heme</keyword>
<dbReference type="Pfam" id="PF00970">
    <property type="entry name" value="FAD_binding_6"/>
    <property type="match status" value="1"/>
</dbReference>
<keyword evidence="11" id="KW-0561">Oxygen transport</keyword>
<dbReference type="Pfam" id="PF00042">
    <property type="entry name" value="Globin"/>
    <property type="match status" value="1"/>
</dbReference>
<evidence type="ECO:0000256" key="11">
    <source>
        <dbReference type="RuleBase" id="RU000356"/>
    </source>
</evidence>
<dbReference type="PANTHER" id="PTHR47354">
    <property type="entry name" value="NADH OXIDOREDUCTASE HCR"/>
    <property type="match status" value="1"/>
</dbReference>
<evidence type="ECO:0000259" key="12">
    <source>
        <dbReference type="PROSITE" id="PS51384"/>
    </source>
</evidence>
<evidence type="ECO:0000256" key="2">
    <source>
        <dbReference type="ARBA" id="ARBA00001974"/>
    </source>
</evidence>
<evidence type="ECO:0000256" key="9">
    <source>
        <dbReference type="ARBA" id="ARBA00048649"/>
    </source>
</evidence>
<comment type="similarity">
    <text evidence="3">In the C-terminal section; belongs to the flavoprotein pyridine nucleotide cytochrome reductase family.</text>
</comment>
<dbReference type="SUPFAM" id="SSF46458">
    <property type="entry name" value="Globin-like"/>
    <property type="match status" value="1"/>
</dbReference>
<dbReference type="GO" id="GO:0019825">
    <property type="term" value="F:oxygen binding"/>
    <property type="evidence" value="ECO:0007669"/>
    <property type="project" value="InterPro"/>
</dbReference>
<evidence type="ECO:0000256" key="6">
    <source>
        <dbReference type="ARBA" id="ARBA00022857"/>
    </source>
</evidence>
<evidence type="ECO:0000256" key="10">
    <source>
        <dbReference type="ARBA" id="ARBA00049433"/>
    </source>
</evidence>
<protein>
    <recommendedName>
        <fullName evidence="4">nitric oxide dioxygenase</fullName>
        <ecNumber evidence="4">1.14.12.17</ecNumber>
    </recommendedName>
</protein>
<dbReference type="GO" id="GO:0051537">
    <property type="term" value="F:2 iron, 2 sulfur cluster binding"/>
    <property type="evidence" value="ECO:0007669"/>
    <property type="project" value="UniProtKB-KW"/>
</dbReference>
<evidence type="ECO:0000256" key="5">
    <source>
        <dbReference type="ARBA" id="ARBA00022714"/>
    </source>
</evidence>
<evidence type="ECO:0000313" key="14">
    <source>
        <dbReference type="Proteomes" id="UP000467201"/>
    </source>
</evidence>
<organism evidence="13 14">
    <name type="scientific">Mycolicibacterium doricum</name>
    <dbReference type="NCBI Taxonomy" id="126673"/>
    <lineage>
        <taxon>Bacteria</taxon>
        <taxon>Bacillati</taxon>
        <taxon>Actinomycetota</taxon>
        <taxon>Actinomycetes</taxon>
        <taxon>Mycobacteriales</taxon>
        <taxon>Mycobacteriaceae</taxon>
        <taxon>Mycolicibacterium</taxon>
    </lineage>
</organism>
<evidence type="ECO:0000256" key="4">
    <source>
        <dbReference type="ARBA" id="ARBA00012229"/>
    </source>
</evidence>
<dbReference type="CDD" id="cd19753">
    <property type="entry name" value="Mb-like_oxidoreductase"/>
    <property type="match status" value="1"/>
</dbReference>
<dbReference type="EC" id="1.14.12.17" evidence="4"/>
<gene>
    <name evidence="13" type="ORF">MDOR_01980</name>
</gene>
<dbReference type="InterPro" id="IPR017938">
    <property type="entry name" value="Riboflavin_synthase-like_b-brl"/>
</dbReference>
<dbReference type="Proteomes" id="UP000467201">
    <property type="component" value="Chromosome"/>
</dbReference>
<proteinExistence type="inferred from homology"/>
<dbReference type="Gene3D" id="3.40.50.80">
    <property type="entry name" value="Nucleotide-binding domain of ferredoxin-NADP reductase (FNR) module"/>
    <property type="match status" value="1"/>
</dbReference>
<dbReference type="InterPro" id="IPR050415">
    <property type="entry name" value="MRET"/>
</dbReference>
<keyword evidence="8" id="KW-0520">NAD</keyword>
<dbReference type="Pfam" id="PF00175">
    <property type="entry name" value="NAD_binding_1"/>
    <property type="match status" value="1"/>
</dbReference>
<dbReference type="GO" id="GO:0008941">
    <property type="term" value="F:nitric oxide dioxygenase NAD(P)H activity"/>
    <property type="evidence" value="ECO:0007669"/>
    <property type="project" value="UniProtKB-EC"/>
</dbReference>
<keyword evidence="5" id="KW-0001">2Fe-2S</keyword>
<accession>A0A7I7VL55</accession>
<dbReference type="GO" id="GO:0005344">
    <property type="term" value="F:oxygen carrier activity"/>
    <property type="evidence" value="ECO:0007669"/>
    <property type="project" value="UniProtKB-KW"/>
</dbReference>
<evidence type="ECO:0000313" key="13">
    <source>
        <dbReference type="EMBL" id="BBZ06029.1"/>
    </source>
</evidence>
<dbReference type="Gene3D" id="1.10.490.10">
    <property type="entry name" value="Globins"/>
    <property type="match status" value="1"/>
</dbReference>
<dbReference type="PANTHER" id="PTHR47354:SF5">
    <property type="entry name" value="PROTEIN RFBI"/>
    <property type="match status" value="1"/>
</dbReference>
<dbReference type="InterPro" id="IPR001709">
    <property type="entry name" value="Flavoprot_Pyr_Nucl_cyt_Rdtase"/>
</dbReference>
<comment type="cofactor">
    <cofactor evidence="2">
        <name>FAD</name>
        <dbReference type="ChEBI" id="CHEBI:57692"/>
    </cofactor>
</comment>
<dbReference type="GO" id="GO:0020037">
    <property type="term" value="F:heme binding"/>
    <property type="evidence" value="ECO:0007669"/>
    <property type="project" value="InterPro"/>
</dbReference>
<dbReference type="InterPro" id="IPR017927">
    <property type="entry name" value="FAD-bd_FR_type"/>
</dbReference>
<dbReference type="InterPro" id="IPR012292">
    <property type="entry name" value="Globin/Proto"/>
</dbReference>
<feature type="domain" description="FAD-binding FR-type" evidence="12">
    <location>
        <begin position="160"/>
        <end position="260"/>
    </location>
</feature>
<evidence type="ECO:0000256" key="1">
    <source>
        <dbReference type="ARBA" id="ARBA00001970"/>
    </source>
</evidence>
<evidence type="ECO:0000256" key="7">
    <source>
        <dbReference type="ARBA" id="ARBA00023014"/>
    </source>
</evidence>